<accession>A0ABN2TXW9</accession>
<keyword evidence="2" id="KW-1185">Reference proteome</keyword>
<sequence length="57" mass="6719">MASVDGGRAILPVPEHRDGQLIVMDRPYQPGRLINDITDRREFDRYFEQSKIYKWPA</sequence>
<dbReference type="EMBL" id="BAAAPW010000001">
    <property type="protein sequence ID" value="GAA2023336.1"/>
    <property type="molecule type" value="Genomic_DNA"/>
</dbReference>
<evidence type="ECO:0000313" key="1">
    <source>
        <dbReference type="EMBL" id="GAA2023336.1"/>
    </source>
</evidence>
<reference evidence="1 2" key="1">
    <citation type="journal article" date="2019" name="Int. J. Syst. Evol. Microbiol.">
        <title>The Global Catalogue of Microorganisms (GCM) 10K type strain sequencing project: providing services to taxonomists for standard genome sequencing and annotation.</title>
        <authorList>
            <consortium name="The Broad Institute Genomics Platform"/>
            <consortium name="The Broad Institute Genome Sequencing Center for Infectious Disease"/>
            <person name="Wu L."/>
            <person name="Ma J."/>
        </authorList>
    </citation>
    <scope>NUCLEOTIDE SEQUENCE [LARGE SCALE GENOMIC DNA]</scope>
    <source>
        <strain evidence="1 2">JCM 15672</strain>
    </source>
</reference>
<dbReference type="Proteomes" id="UP001501196">
    <property type="component" value="Unassembled WGS sequence"/>
</dbReference>
<protein>
    <submittedName>
        <fullName evidence="1">Uncharacterized protein</fullName>
    </submittedName>
</protein>
<proteinExistence type="predicted"/>
<organism evidence="1 2">
    <name type="scientific">Agromyces tropicus</name>
    <dbReference type="NCBI Taxonomy" id="555371"/>
    <lineage>
        <taxon>Bacteria</taxon>
        <taxon>Bacillati</taxon>
        <taxon>Actinomycetota</taxon>
        <taxon>Actinomycetes</taxon>
        <taxon>Micrococcales</taxon>
        <taxon>Microbacteriaceae</taxon>
        <taxon>Agromyces</taxon>
    </lineage>
</organism>
<name>A0ABN2TXW9_9MICO</name>
<comment type="caution">
    <text evidence="1">The sequence shown here is derived from an EMBL/GenBank/DDBJ whole genome shotgun (WGS) entry which is preliminary data.</text>
</comment>
<gene>
    <name evidence="1" type="ORF">GCM10009819_02570</name>
</gene>
<evidence type="ECO:0000313" key="2">
    <source>
        <dbReference type="Proteomes" id="UP001501196"/>
    </source>
</evidence>